<reference evidence="2 3" key="1">
    <citation type="journal article" date="2016" name="BMC Genomics">
        <title>Comparative genomic and transcriptomic analyses of the Fuzhuan brick tea-fermentation fungus Aspergillus cristatus.</title>
        <authorList>
            <person name="Ge Y."/>
            <person name="Wang Y."/>
            <person name="Liu Y."/>
            <person name="Tan Y."/>
            <person name="Ren X."/>
            <person name="Zhang X."/>
            <person name="Hyde K.D."/>
            <person name="Liu Y."/>
            <person name="Liu Z."/>
        </authorList>
    </citation>
    <scope>NUCLEOTIDE SEQUENCE [LARGE SCALE GENOMIC DNA]</scope>
    <source>
        <strain evidence="2 3">GZAAS20.1005</strain>
    </source>
</reference>
<dbReference type="STRING" id="573508.A0A1E3BLY5"/>
<evidence type="ECO:0000313" key="3">
    <source>
        <dbReference type="Proteomes" id="UP000094569"/>
    </source>
</evidence>
<feature type="signal peptide" evidence="1">
    <location>
        <begin position="1"/>
        <end position="18"/>
    </location>
</feature>
<keyword evidence="3" id="KW-1185">Reference proteome</keyword>
<feature type="chain" id="PRO_5009123857" evidence="1">
    <location>
        <begin position="19"/>
        <end position="290"/>
    </location>
</feature>
<name>A0A1E3BLY5_ASPCR</name>
<dbReference type="EMBL" id="JXNT01000002">
    <property type="protein sequence ID" value="ODM21918.1"/>
    <property type="molecule type" value="Genomic_DNA"/>
</dbReference>
<evidence type="ECO:0000313" key="2">
    <source>
        <dbReference type="EMBL" id="ODM21918.1"/>
    </source>
</evidence>
<keyword evidence="1" id="KW-0732">Signal</keyword>
<dbReference type="Proteomes" id="UP000094569">
    <property type="component" value="Unassembled WGS sequence"/>
</dbReference>
<gene>
    <name evidence="2" type="ORF">SI65_02762</name>
</gene>
<sequence>MGYRSLTLLSLLLSSTLAQDSDLVGCKAVSCPIEGTEDRCVPSPLESLSLVKGVNLTVGEGEASEDALEFKSVYYLGTPSNLEVNNLSGCAVFFNDPPAKTFQYPTELAGPRDDNGDAQNVTDTAAASGTCSEVIDQACIDRLTERARSIINDADGDGCAQLEDYTLGNLTVTSLAKLSTIGGSQNSSSDCWPVVCKSDNLSEIAENTAYGNDTAAAYTQQVYKITPVLTVFSENNLVDETTSQMTCLKIVKDRPAEDYEGGDESAAFQIRPSLLGAGMVTLMAVVLAGL</sequence>
<accession>A0A1E3BLY5</accession>
<dbReference type="OrthoDB" id="4154404at2759"/>
<dbReference type="VEuPathDB" id="FungiDB:SI65_02762"/>
<protein>
    <submittedName>
        <fullName evidence="2">Uncharacterized protein</fullName>
    </submittedName>
</protein>
<evidence type="ECO:0000256" key="1">
    <source>
        <dbReference type="SAM" id="SignalP"/>
    </source>
</evidence>
<proteinExistence type="predicted"/>
<dbReference type="AlphaFoldDB" id="A0A1E3BLY5"/>
<organism evidence="2 3">
    <name type="scientific">Aspergillus cristatus</name>
    <name type="common">Chinese Fuzhuan brick tea-fermentation fungus</name>
    <name type="synonym">Eurotium cristatum</name>
    <dbReference type="NCBI Taxonomy" id="573508"/>
    <lineage>
        <taxon>Eukaryota</taxon>
        <taxon>Fungi</taxon>
        <taxon>Dikarya</taxon>
        <taxon>Ascomycota</taxon>
        <taxon>Pezizomycotina</taxon>
        <taxon>Eurotiomycetes</taxon>
        <taxon>Eurotiomycetidae</taxon>
        <taxon>Eurotiales</taxon>
        <taxon>Aspergillaceae</taxon>
        <taxon>Aspergillus</taxon>
        <taxon>Aspergillus subgen. Aspergillus</taxon>
    </lineage>
</organism>
<comment type="caution">
    <text evidence="2">The sequence shown here is derived from an EMBL/GenBank/DDBJ whole genome shotgun (WGS) entry which is preliminary data.</text>
</comment>